<reference evidence="1 2" key="1">
    <citation type="submission" date="2019-05" db="EMBL/GenBank/DDBJ databases">
        <title>Another draft genome of Portunus trituberculatus and its Hox gene families provides insights of decapod evolution.</title>
        <authorList>
            <person name="Jeong J.-H."/>
            <person name="Song I."/>
            <person name="Kim S."/>
            <person name="Choi T."/>
            <person name="Kim D."/>
            <person name="Ryu S."/>
            <person name="Kim W."/>
        </authorList>
    </citation>
    <scope>NUCLEOTIDE SEQUENCE [LARGE SCALE GENOMIC DNA]</scope>
    <source>
        <tissue evidence="1">Muscle</tissue>
    </source>
</reference>
<gene>
    <name evidence="1" type="ORF">E2C01_073167</name>
</gene>
<name>A0A5B7I8Q7_PORTR</name>
<proteinExistence type="predicted"/>
<comment type="caution">
    <text evidence="1">The sequence shown here is derived from an EMBL/GenBank/DDBJ whole genome shotgun (WGS) entry which is preliminary data.</text>
</comment>
<evidence type="ECO:0000313" key="1">
    <source>
        <dbReference type="EMBL" id="MPC78673.1"/>
    </source>
</evidence>
<accession>A0A5B7I8Q7</accession>
<dbReference type="EMBL" id="VSRR010049071">
    <property type="protein sequence ID" value="MPC78673.1"/>
    <property type="molecule type" value="Genomic_DNA"/>
</dbReference>
<sequence>MVRSLALKGDPSNIAKLGCAADPFLVRASPHQAATAYQGRPKHQGARYHICVALDINLSGIGVLDFIQALTSK</sequence>
<organism evidence="1 2">
    <name type="scientific">Portunus trituberculatus</name>
    <name type="common">Swimming crab</name>
    <name type="synonym">Neptunus trituberculatus</name>
    <dbReference type="NCBI Taxonomy" id="210409"/>
    <lineage>
        <taxon>Eukaryota</taxon>
        <taxon>Metazoa</taxon>
        <taxon>Ecdysozoa</taxon>
        <taxon>Arthropoda</taxon>
        <taxon>Crustacea</taxon>
        <taxon>Multicrustacea</taxon>
        <taxon>Malacostraca</taxon>
        <taxon>Eumalacostraca</taxon>
        <taxon>Eucarida</taxon>
        <taxon>Decapoda</taxon>
        <taxon>Pleocyemata</taxon>
        <taxon>Brachyura</taxon>
        <taxon>Eubrachyura</taxon>
        <taxon>Portunoidea</taxon>
        <taxon>Portunidae</taxon>
        <taxon>Portuninae</taxon>
        <taxon>Portunus</taxon>
    </lineage>
</organism>
<keyword evidence="2" id="KW-1185">Reference proteome</keyword>
<evidence type="ECO:0000313" key="2">
    <source>
        <dbReference type="Proteomes" id="UP000324222"/>
    </source>
</evidence>
<dbReference type="Proteomes" id="UP000324222">
    <property type="component" value="Unassembled WGS sequence"/>
</dbReference>
<protein>
    <submittedName>
        <fullName evidence="1">Uncharacterized protein</fullName>
    </submittedName>
</protein>
<dbReference type="AlphaFoldDB" id="A0A5B7I8Q7"/>